<dbReference type="GO" id="GO:0005737">
    <property type="term" value="C:cytoplasm"/>
    <property type="evidence" value="ECO:0007669"/>
    <property type="project" value="UniProtKB-SubCell"/>
</dbReference>
<dbReference type="InterPro" id="IPR001179">
    <property type="entry name" value="PPIase_FKBP_dom"/>
</dbReference>
<dbReference type="Pfam" id="PF05698">
    <property type="entry name" value="Trigger_C"/>
    <property type="match status" value="1"/>
</dbReference>
<keyword evidence="7 9" id="KW-0413">Isomerase</keyword>
<dbReference type="RefSeq" id="WP_146963927.1">
    <property type="nucleotide sequence ID" value="NZ_CP042467.1"/>
</dbReference>
<dbReference type="GO" id="GO:0051301">
    <property type="term" value="P:cell division"/>
    <property type="evidence" value="ECO:0007669"/>
    <property type="project" value="UniProtKB-KW"/>
</dbReference>
<evidence type="ECO:0000313" key="13">
    <source>
        <dbReference type="Proteomes" id="UP000321595"/>
    </source>
</evidence>
<keyword evidence="13" id="KW-1185">Reference proteome</keyword>
<proteinExistence type="inferred from homology"/>
<feature type="domain" description="SAP" evidence="11">
    <location>
        <begin position="497"/>
        <end position="531"/>
    </location>
</feature>
<dbReference type="InterPro" id="IPR005215">
    <property type="entry name" value="Trig_fac"/>
</dbReference>
<evidence type="ECO:0000256" key="10">
    <source>
        <dbReference type="SAM" id="MobiDB-lite"/>
    </source>
</evidence>
<evidence type="ECO:0000256" key="8">
    <source>
        <dbReference type="ARBA" id="ARBA00029986"/>
    </source>
</evidence>
<comment type="catalytic activity">
    <reaction evidence="1 9">
        <text>[protein]-peptidylproline (omega=180) = [protein]-peptidylproline (omega=0)</text>
        <dbReference type="Rhea" id="RHEA:16237"/>
        <dbReference type="Rhea" id="RHEA-COMP:10747"/>
        <dbReference type="Rhea" id="RHEA-COMP:10748"/>
        <dbReference type="ChEBI" id="CHEBI:83833"/>
        <dbReference type="ChEBI" id="CHEBI:83834"/>
        <dbReference type="EC" id="5.2.1.8"/>
    </reaction>
</comment>
<dbReference type="OrthoDB" id="9767721at2"/>
<dbReference type="GO" id="GO:0051083">
    <property type="term" value="P:'de novo' cotranslational protein folding"/>
    <property type="evidence" value="ECO:0007669"/>
    <property type="project" value="TreeGrafter"/>
</dbReference>
<reference evidence="12 13" key="1">
    <citation type="submission" date="2019-08" db="EMBL/GenBank/DDBJ databases">
        <authorList>
            <person name="Liang Q."/>
        </authorList>
    </citation>
    <scope>NUCLEOTIDE SEQUENCE [LARGE SCALE GENOMIC DNA]</scope>
    <source>
        <strain evidence="12 13">V1718</strain>
    </source>
</reference>
<dbReference type="GO" id="GO:0015031">
    <property type="term" value="P:protein transport"/>
    <property type="evidence" value="ECO:0007669"/>
    <property type="project" value="UniProtKB-UniRule"/>
</dbReference>
<evidence type="ECO:0000259" key="11">
    <source>
        <dbReference type="PROSITE" id="PS50800"/>
    </source>
</evidence>
<evidence type="ECO:0000256" key="7">
    <source>
        <dbReference type="ARBA" id="ARBA00023235"/>
    </source>
</evidence>
<dbReference type="InterPro" id="IPR003034">
    <property type="entry name" value="SAP_dom"/>
</dbReference>
<dbReference type="HAMAP" id="MF_00303">
    <property type="entry name" value="Trigger_factor_Tig"/>
    <property type="match status" value="1"/>
</dbReference>
<dbReference type="InterPro" id="IPR036611">
    <property type="entry name" value="Trigger_fac_ribosome-bd_sf"/>
</dbReference>
<dbReference type="GO" id="GO:0043335">
    <property type="term" value="P:protein unfolding"/>
    <property type="evidence" value="ECO:0007669"/>
    <property type="project" value="TreeGrafter"/>
</dbReference>
<dbReference type="InterPro" id="IPR008881">
    <property type="entry name" value="Trigger_fac_ribosome-bd_bac"/>
</dbReference>
<accession>A0A5B8Y1R1</accession>
<dbReference type="InterPro" id="IPR008880">
    <property type="entry name" value="Trigger_fac_C"/>
</dbReference>
<protein>
    <recommendedName>
        <fullName evidence="4 9">Trigger factor</fullName>
        <shortName evidence="9">TF</shortName>
        <ecNumber evidence="3 9">5.2.1.8</ecNumber>
    </recommendedName>
    <alternativeName>
        <fullName evidence="8 9">PPIase</fullName>
    </alternativeName>
</protein>
<dbReference type="EMBL" id="CP042467">
    <property type="protein sequence ID" value="QED30323.1"/>
    <property type="molecule type" value="Genomic_DNA"/>
</dbReference>
<dbReference type="AlphaFoldDB" id="A0A5B8Y1R1"/>
<evidence type="ECO:0000256" key="1">
    <source>
        <dbReference type="ARBA" id="ARBA00000971"/>
    </source>
</evidence>
<dbReference type="SUPFAM" id="SSF68906">
    <property type="entry name" value="SAP domain"/>
    <property type="match status" value="1"/>
</dbReference>
<keyword evidence="6 9" id="KW-0143">Chaperone</keyword>
<feature type="region of interest" description="Disordered" evidence="10">
    <location>
        <begin position="434"/>
        <end position="453"/>
    </location>
</feature>
<dbReference type="Gene3D" id="1.10.3120.10">
    <property type="entry name" value="Trigger factor, C-terminal domain"/>
    <property type="match status" value="1"/>
</dbReference>
<dbReference type="InterPro" id="IPR037041">
    <property type="entry name" value="Trigger_fac_C_sf"/>
</dbReference>
<dbReference type="Gene3D" id="1.10.720.30">
    <property type="entry name" value="SAP domain"/>
    <property type="match status" value="1"/>
</dbReference>
<comment type="similarity">
    <text evidence="2 9">Belongs to the FKBP-type PPIase family. Tig subfamily.</text>
</comment>
<dbReference type="SUPFAM" id="SSF102735">
    <property type="entry name" value="Trigger factor ribosome-binding domain"/>
    <property type="match status" value="1"/>
</dbReference>
<dbReference type="Pfam" id="PF05697">
    <property type="entry name" value="Trigger_N"/>
    <property type="match status" value="1"/>
</dbReference>
<sequence>MAHQVEVTSETTRKASVEIPRSDYEAGVNRALRKLSNRVKLRGFRKGKIPLNVMKQHYGQAVQSDVLDELLNKSIQTVMEDLKEVIYVDQPNIQSLPIGGNDDFKFTVELEVRPNIDPIGYKGIEVERPAITIGDEEVNLELMAIRRQQGVSTPIEGRDTIQEGDLVTFDFKALADDEELQDFQGENAEVRIGDSVAMPGIEEALTGAKFDATVVANVKTDDKFRVESLRNKTFDVEITVKKVVAQTLHDLNDELAKKVKMGETVDELKANIRERLEDRLAHDARHHAEEDLLDRLLEQNAFDLPPRFLDQDLMQTVKRQLQQFQNMDEQILNQLAMSMKETVRYERERALKSDFLIHAIADKEEVKVENEDLQKTIEHQAMHMNATPTQLMNFLRQNQDALRQMMSTARVEKTVTWLVENATIVDISWEKAERKRDAREKAKQEAQQAAMPDLSAMQEQAEAADVAEVAAEATAEAPKAKKSKAKGYDADAANEAFAAMTVSDLKDLCKANDLKVSGKKDELIERLIEAEVNP</sequence>
<dbReference type="GO" id="GO:0003755">
    <property type="term" value="F:peptidyl-prolyl cis-trans isomerase activity"/>
    <property type="evidence" value="ECO:0007669"/>
    <property type="project" value="UniProtKB-UniRule"/>
</dbReference>
<dbReference type="InterPro" id="IPR036361">
    <property type="entry name" value="SAP_dom_sf"/>
</dbReference>
<dbReference type="Pfam" id="PF02037">
    <property type="entry name" value="SAP"/>
    <property type="match status" value="1"/>
</dbReference>
<evidence type="ECO:0000313" key="12">
    <source>
        <dbReference type="EMBL" id="QED30323.1"/>
    </source>
</evidence>
<evidence type="ECO:0000256" key="9">
    <source>
        <dbReference type="HAMAP-Rule" id="MF_00303"/>
    </source>
</evidence>
<dbReference type="PROSITE" id="PS50800">
    <property type="entry name" value="SAP"/>
    <property type="match status" value="1"/>
</dbReference>
<gene>
    <name evidence="9 12" type="primary">tig</name>
    <name evidence="12" type="ORF">FRD01_10445</name>
</gene>
<comment type="domain">
    <text evidence="9">Consists of 3 domains; the N-terminus binds the ribosome, the middle domain has PPIase activity, while the C-terminus has intrinsic chaperone activity on its own.</text>
</comment>
<dbReference type="PANTHER" id="PTHR30560">
    <property type="entry name" value="TRIGGER FACTOR CHAPERONE AND PEPTIDYL-PROLYL CIS/TRANS ISOMERASE"/>
    <property type="match status" value="1"/>
</dbReference>
<dbReference type="SUPFAM" id="SSF54534">
    <property type="entry name" value="FKBP-like"/>
    <property type="match status" value="1"/>
</dbReference>
<comment type="function">
    <text evidence="9">Involved in protein export. Acts as a chaperone by maintaining the newly synthesized protein in an open conformation. Functions as a peptidyl-prolyl cis-trans isomerase.</text>
</comment>
<dbReference type="Proteomes" id="UP000321595">
    <property type="component" value="Chromosome"/>
</dbReference>
<dbReference type="GO" id="GO:0044183">
    <property type="term" value="F:protein folding chaperone"/>
    <property type="evidence" value="ECO:0007669"/>
    <property type="project" value="TreeGrafter"/>
</dbReference>
<feature type="compositionally biased region" description="Basic and acidic residues" evidence="10">
    <location>
        <begin position="434"/>
        <end position="444"/>
    </location>
</feature>
<dbReference type="PANTHER" id="PTHR30560:SF3">
    <property type="entry name" value="TRIGGER FACTOR-LIKE PROTEIN TIG, CHLOROPLASTIC"/>
    <property type="match status" value="1"/>
</dbReference>
<evidence type="ECO:0000256" key="6">
    <source>
        <dbReference type="ARBA" id="ARBA00023186"/>
    </source>
</evidence>
<organism evidence="12 13">
    <name type="scientific">Microvenator marinus</name>
    <dbReference type="NCBI Taxonomy" id="2600177"/>
    <lineage>
        <taxon>Bacteria</taxon>
        <taxon>Deltaproteobacteria</taxon>
        <taxon>Bradymonadales</taxon>
        <taxon>Microvenatoraceae</taxon>
        <taxon>Microvenator</taxon>
    </lineage>
</organism>
<evidence type="ECO:0000256" key="4">
    <source>
        <dbReference type="ARBA" id="ARBA00016902"/>
    </source>
</evidence>
<dbReference type="Pfam" id="PF00254">
    <property type="entry name" value="FKBP_C"/>
    <property type="match status" value="1"/>
</dbReference>
<keyword evidence="9" id="KW-0963">Cytoplasm</keyword>
<dbReference type="SMART" id="SM00513">
    <property type="entry name" value="SAP"/>
    <property type="match status" value="1"/>
</dbReference>
<dbReference type="Gene3D" id="3.30.70.1050">
    <property type="entry name" value="Trigger factor ribosome-binding domain"/>
    <property type="match status" value="1"/>
</dbReference>
<keyword evidence="9" id="KW-0131">Cell cycle</keyword>
<evidence type="ECO:0000256" key="2">
    <source>
        <dbReference type="ARBA" id="ARBA00005464"/>
    </source>
</evidence>
<name>A0A5B8Y1R1_9DELT</name>
<dbReference type="Gene3D" id="3.10.50.40">
    <property type="match status" value="1"/>
</dbReference>
<dbReference type="NCBIfam" id="TIGR00115">
    <property type="entry name" value="tig"/>
    <property type="match status" value="1"/>
</dbReference>
<keyword evidence="9" id="KW-0132">Cell division</keyword>
<evidence type="ECO:0000256" key="3">
    <source>
        <dbReference type="ARBA" id="ARBA00013194"/>
    </source>
</evidence>
<keyword evidence="5 9" id="KW-0697">Rotamase</keyword>
<dbReference type="GO" id="GO:0043022">
    <property type="term" value="F:ribosome binding"/>
    <property type="evidence" value="ECO:0007669"/>
    <property type="project" value="TreeGrafter"/>
</dbReference>
<dbReference type="EC" id="5.2.1.8" evidence="3 9"/>
<dbReference type="InterPro" id="IPR046357">
    <property type="entry name" value="PPIase_dom_sf"/>
</dbReference>
<dbReference type="InterPro" id="IPR027304">
    <property type="entry name" value="Trigger_fact/SurA_dom_sf"/>
</dbReference>
<dbReference type="KEGG" id="bbae:FRD01_10445"/>
<dbReference type="SUPFAM" id="SSF109998">
    <property type="entry name" value="Triger factor/SurA peptide-binding domain-like"/>
    <property type="match status" value="1"/>
</dbReference>
<comment type="subcellular location">
    <subcellularLocation>
        <location evidence="9">Cytoplasm</location>
    </subcellularLocation>
    <text evidence="9">About half TF is bound to the ribosome near the polypeptide exit tunnel while the other half is free in the cytoplasm.</text>
</comment>
<evidence type="ECO:0000256" key="5">
    <source>
        <dbReference type="ARBA" id="ARBA00023110"/>
    </source>
</evidence>